<dbReference type="EMBL" id="CYKH01001634">
    <property type="protein sequence ID" value="CUG88359.1"/>
    <property type="molecule type" value="Genomic_DNA"/>
</dbReference>
<dbReference type="Proteomes" id="UP000051952">
    <property type="component" value="Unassembled WGS sequence"/>
</dbReference>
<dbReference type="VEuPathDB" id="TriTrypDB:BSAL_15020"/>
<feature type="region of interest" description="Disordered" evidence="1">
    <location>
        <begin position="262"/>
        <end position="286"/>
    </location>
</feature>
<proteinExistence type="predicted"/>
<gene>
    <name evidence="2" type="ORF">BSAL_15020</name>
</gene>
<evidence type="ECO:0000256" key="1">
    <source>
        <dbReference type="SAM" id="MobiDB-lite"/>
    </source>
</evidence>
<reference evidence="3" key="1">
    <citation type="submission" date="2015-09" db="EMBL/GenBank/DDBJ databases">
        <authorList>
            <consortium name="Pathogen Informatics"/>
        </authorList>
    </citation>
    <scope>NUCLEOTIDE SEQUENCE [LARGE SCALE GENOMIC DNA]</scope>
    <source>
        <strain evidence="3">Lake Konstanz</strain>
    </source>
</reference>
<feature type="region of interest" description="Disordered" evidence="1">
    <location>
        <begin position="336"/>
        <end position="359"/>
    </location>
</feature>
<sequence>MNADASPGILKRVAASTDSDNERMETAIEQTITTEEKNLSPPSVQSLSTTTTLVQCFIIHMTPEQKEEEDHRSNHDSGVKGLDEADLWSTTLALLPDGPAKARIGQHLAGTTPEDRLRGKSALLWRVAGHLSAERLRAGYSSPFLGVPTSLLSREAASRYVSRLNTIPTQLRLPTNPPLWLTQPYHLGRTIEGRSFFIGFPHADVSVSHSGRVSAFATLLSPPSLLASQHKKRLCSDDGNHDEGDDEVCQWRRLGVDIEEVELPEASSSTTTTATSSSPSSGGSAATTTTIVSFPLFMSQRTKRLLPNFSMGELWWLLNAPLDRYTTSSNNNNNSLFDDNSSGSAATKKNSRPFSAIPPHSSISHMLFDECMLRCKQQQQQSSRGPQHEE</sequence>
<evidence type="ECO:0000313" key="3">
    <source>
        <dbReference type="Proteomes" id="UP000051952"/>
    </source>
</evidence>
<feature type="non-terminal residue" evidence="2">
    <location>
        <position position="390"/>
    </location>
</feature>
<evidence type="ECO:0000313" key="2">
    <source>
        <dbReference type="EMBL" id="CUG88359.1"/>
    </source>
</evidence>
<feature type="compositionally biased region" description="Low complexity" evidence="1">
    <location>
        <begin position="266"/>
        <end position="286"/>
    </location>
</feature>
<accession>A0A0S4JG09</accession>
<keyword evidence="3" id="KW-1185">Reference proteome</keyword>
<name>A0A0S4JG09_BODSA</name>
<protein>
    <submittedName>
        <fullName evidence="2">Uncharacterized protein</fullName>
    </submittedName>
</protein>
<dbReference type="AlphaFoldDB" id="A0A0S4JG09"/>
<organism evidence="2 3">
    <name type="scientific">Bodo saltans</name>
    <name type="common">Flagellated protozoan</name>
    <dbReference type="NCBI Taxonomy" id="75058"/>
    <lineage>
        <taxon>Eukaryota</taxon>
        <taxon>Discoba</taxon>
        <taxon>Euglenozoa</taxon>
        <taxon>Kinetoplastea</taxon>
        <taxon>Metakinetoplastina</taxon>
        <taxon>Eubodonida</taxon>
        <taxon>Bodonidae</taxon>
        <taxon>Bodo</taxon>
    </lineage>
</organism>